<comment type="caution">
    <text evidence="3">The sequence shown here is derived from an EMBL/GenBank/DDBJ whole genome shotgun (WGS) entry which is preliminary data.</text>
</comment>
<feature type="compositionally biased region" description="Low complexity" evidence="1">
    <location>
        <begin position="52"/>
        <end position="75"/>
    </location>
</feature>
<feature type="region of interest" description="Disordered" evidence="1">
    <location>
        <begin position="285"/>
        <end position="306"/>
    </location>
</feature>
<dbReference type="InterPro" id="IPR018911">
    <property type="entry name" value="Gmad2_Ig-like_dom"/>
</dbReference>
<evidence type="ECO:0000256" key="1">
    <source>
        <dbReference type="SAM" id="MobiDB-lite"/>
    </source>
</evidence>
<evidence type="ECO:0000259" key="2">
    <source>
        <dbReference type="SMART" id="SM00909"/>
    </source>
</evidence>
<gene>
    <name evidence="3" type="ORF">N868_02965</name>
</gene>
<evidence type="ECO:0000313" key="4">
    <source>
        <dbReference type="Proteomes" id="UP000029839"/>
    </source>
</evidence>
<dbReference type="Proteomes" id="UP000029839">
    <property type="component" value="Unassembled WGS sequence"/>
</dbReference>
<dbReference type="Pfam" id="PF10648">
    <property type="entry name" value="Gmad2"/>
    <property type="match status" value="1"/>
</dbReference>
<protein>
    <recommendedName>
        <fullName evidence="2">GerMN domain-containing protein</fullName>
    </recommendedName>
</protein>
<name>A0A0A0BMY8_9CELL</name>
<dbReference type="RefSeq" id="WP_043608938.1">
    <property type="nucleotide sequence ID" value="NZ_AXCY01000105.1"/>
</dbReference>
<feature type="region of interest" description="Disordered" evidence="1">
    <location>
        <begin position="38"/>
        <end position="75"/>
    </location>
</feature>
<dbReference type="InterPro" id="IPR019606">
    <property type="entry name" value="GerMN"/>
</dbReference>
<keyword evidence="4" id="KW-1185">Reference proteome</keyword>
<feature type="compositionally biased region" description="Basic and acidic residues" evidence="1">
    <location>
        <begin position="1"/>
        <end position="11"/>
    </location>
</feature>
<dbReference type="SMART" id="SM00909">
    <property type="entry name" value="Germane"/>
    <property type="match status" value="1"/>
</dbReference>
<dbReference type="Pfam" id="PF10646">
    <property type="entry name" value="Germane"/>
    <property type="match status" value="1"/>
</dbReference>
<proteinExistence type="predicted"/>
<reference evidence="3 4" key="1">
    <citation type="submission" date="2013-08" db="EMBL/GenBank/DDBJ databases">
        <title>Genome sequencing of Cellulomonas carbonis T26.</title>
        <authorList>
            <person name="Chen F."/>
            <person name="Li Y."/>
            <person name="Wang G."/>
        </authorList>
    </citation>
    <scope>NUCLEOTIDE SEQUENCE [LARGE SCALE GENOMIC DNA]</scope>
    <source>
        <strain evidence="3 4">T26</strain>
    </source>
</reference>
<feature type="region of interest" description="Disordered" evidence="1">
    <location>
        <begin position="1"/>
        <end position="21"/>
    </location>
</feature>
<dbReference type="OrthoDB" id="4843507at2"/>
<feature type="domain" description="GerMN" evidence="2">
    <location>
        <begin position="101"/>
        <end position="190"/>
    </location>
</feature>
<accession>A0A0A0BMY8</accession>
<evidence type="ECO:0000313" key="3">
    <source>
        <dbReference type="EMBL" id="KGM09316.1"/>
    </source>
</evidence>
<dbReference type="AlphaFoldDB" id="A0A0A0BMY8"/>
<sequence length="306" mass="31350">MDLTSRDEVRGARGLAGGPGRRAALAVAAVLLVAGCGGTTPTEPTAEPPTTSPGASPDESPTAEPTEPSEETTVPAYFMVDTRAGLRLAREHQVATGSDPVAAAVEAMIAGSVDPDYTTSWSPATEVLSVTTTDGSAVVDLSEEARTANVGSEGAALMVQQLVYTVTEAMDDPGATVDLLIEGAPAGELWGAVVWDGAQARTDPLGVRVLVQIDEPLEGATVSSPLTVSGDAAVFEANLTWRVLDASGAEVQSGFTMTAEGQTFAPYEFQVELEPGTWTVVVDEGDPSGGEAGGEPMTDSRTITVE</sequence>
<reference evidence="3 4" key="2">
    <citation type="journal article" date="2015" name="Stand. Genomic Sci.">
        <title>Draft genome sequence of Cellulomonas carbonis T26(T) and comparative analysis of six Cellulomonas genomes.</title>
        <authorList>
            <person name="Zhuang W."/>
            <person name="Zhang S."/>
            <person name="Xia X."/>
            <person name="Wang G."/>
        </authorList>
    </citation>
    <scope>NUCLEOTIDE SEQUENCE [LARGE SCALE GENOMIC DNA]</scope>
    <source>
        <strain evidence="3 4">T26</strain>
    </source>
</reference>
<dbReference type="EMBL" id="AXCY01000105">
    <property type="protein sequence ID" value="KGM09316.1"/>
    <property type="molecule type" value="Genomic_DNA"/>
</dbReference>
<organism evidence="3 4">
    <name type="scientific">Cellulomonas carbonis T26</name>
    <dbReference type="NCBI Taxonomy" id="947969"/>
    <lineage>
        <taxon>Bacteria</taxon>
        <taxon>Bacillati</taxon>
        <taxon>Actinomycetota</taxon>
        <taxon>Actinomycetes</taxon>
        <taxon>Micrococcales</taxon>
        <taxon>Cellulomonadaceae</taxon>
        <taxon>Cellulomonas</taxon>
    </lineage>
</organism>